<dbReference type="InterPro" id="IPR037188">
    <property type="entry name" value="Sdo1/SBDS_central_sf"/>
</dbReference>
<dbReference type="Gene3D" id="3.30.70.240">
    <property type="match status" value="1"/>
</dbReference>
<evidence type="ECO:0000259" key="3">
    <source>
        <dbReference type="Pfam" id="PF01172"/>
    </source>
</evidence>
<evidence type="ECO:0000256" key="1">
    <source>
        <dbReference type="ARBA" id="ARBA00007433"/>
    </source>
</evidence>
<sequence length="250" mass="27870">MSKDFSIVKFKKGEATFEVLVKPNTVIAHREGKMGVDDVIYTDEIFSNYAKGDKVKDESLKAVFGTTNVKEVITKIIADGEYHMSTQERKEKVDQKRKQMIYFIHQNYIDPKTNICHPLTRIESALDSVKYNIDPFMPADKQVASIHSKLVEKIPLKKSQIEAEIDVKHHVAGQALGTCHKHAKVVGQNYTDTGCTISIEICPGEYDKLINELNSSTKGDFQFRIAGASASVEASESSDSGKKKKGGKKK</sequence>
<feature type="domain" description="Ribosome maturation protein SDO1/SBDS central" evidence="4">
    <location>
        <begin position="98"/>
        <end position="157"/>
    </location>
</feature>
<feature type="compositionally biased region" description="Low complexity" evidence="2">
    <location>
        <begin position="229"/>
        <end position="238"/>
    </location>
</feature>
<dbReference type="InParanoid" id="D2VJI8"/>
<accession>D2VJI8</accession>
<dbReference type="InterPro" id="IPR018978">
    <property type="entry name" value="SDO1/SBDS_central"/>
</dbReference>
<dbReference type="NCBIfam" id="TIGR00291">
    <property type="entry name" value="RNA_SBDS"/>
    <property type="match status" value="1"/>
</dbReference>
<protein>
    <submittedName>
        <fullName evidence="6">Shwachman-Bodian-Diamond protein-like protein</fullName>
    </submittedName>
</protein>
<proteinExistence type="inferred from homology"/>
<dbReference type="OMA" id="VIKWREN"/>
<dbReference type="OrthoDB" id="10253092at2759"/>
<dbReference type="InterPro" id="IPR046928">
    <property type="entry name" value="SDO1/SBDS_C"/>
</dbReference>
<dbReference type="AlphaFoldDB" id="D2VJI8"/>
<dbReference type="SUPFAM" id="SSF89895">
    <property type="entry name" value="FYSH domain"/>
    <property type="match status" value="1"/>
</dbReference>
<dbReference type="SUPFAM" id="SSF109728">
    <property type="entry name" value="Hypothetical protein AF0491, middle domain"/>
    <property type="match status" value="1"/>
</dbReference>
<dbReference type="InterPro" id="IPR019783">
    <property type="entry name" value="SDO1/SBDS_N"/>
</dbReference>
<dbReference type="RefSeq" id="XP_002675696.1">
    <property type="nucleotide sequence ID" value="XM_002675650.1"/>
</dbReference>
<dbReference type="Pfam" id="PF20268">
    <property type="entry name" value="SBDS_C"/>
    <property type="match status" value="1"/>
</dbReference>
<evidence type="ECO:0000259" key="5">
    <source>
        <dbReference type="Pfam" id="PF20268"/>
    </source>
</evidence>
<keyword evidence="7" id="KW-1185">Reference proteome</keyword>
<feature type="domain" description="Ribosome maturation protein SDO1/SBDS N-terminal" evidence="3">
    <location>
        <begin position="6"/>
        <end position="90"/>
    </location>
</feature>
<organism evidence="7">
    <name type="scientific">Naegleria gruberi</name>
    <name type="common">Amoeba</name>
    <dbReference type="NCBI Taxonomy" id="5762"/>
    <lineage>
        <taxon>Eukaryota</taxon>
        <taxon>Discoba</taxon>
        <taxon>Heterolobosea</taxon>
        <taxon>Tetramitia</taxon>
        <taxon>Eutetramitia</taxon>
        <taxon>Vahlkampfiidae</taxon>
        <taxon>Naegleria</taxon>
    </lineage>
</organism>
<evidence type="ECO:0000313" key="6">
    <source>
        <dbReference type="EMBL" id="EFC42952.1"/>
    </source>
</evidence>
<gene>
    <name evidence="6" type="ORF">NAEGRDRAFT_80199</name>
</gene>
<dbReference type="KEGG" id="ngr:NAEGRDRAFT_80199"/>
<dbReference type="GO" id="GO:0042256">
    <property type="term" value="P:cytosolic ribosome assembly"/>
    <property type="evidence" value="ECO:0007669"/>
    <property type="project" value="InterPro"/>
</dbReference>
<dbReference type="InterPro" id="IPR035647">
    <property type="entry name" value="EFG_III/V"/>
</dbReference>
<name>D2VJI8_NAEGR</name>
<dbReference type="VEuPathDB" id="AmoebaDB:NAEGRDRAFT_80199"/>
<dbReference type="Pfam" id="PF09377">
    <property type="entry name" value="SBDS_domain_II"/>
    <property type="match status" value="1"/>
</dbReference>
<dbReference type="PANTHER" id="PTHR10927:SF4">
    <property type="entry name" value="RIBOSOME MATURATION PROTEIN SDO1 HOMOLOG"/>
    <property type="match status" value="1"/>
</dbReference>
<dbReference type="Gene3D" id="3.30.1250.10">
    <property type="entry name" value="Ribosome maturation protein SBDS, N-terminal domain"/>
    <property type="match status" value="1"/>
</dbReference>
<dbReference type="STRING" id="5762.D2VJI8"/>
<reference evidence="6 7" key="1">
    <citation type="journal article" date="2010" name="Cell">
        <title>The genome of Naegleria gruberi illuminates early eukaryotic versatility.</title>
        <authorList>
            <person name="Fritz-Laylin L.K."/>
            <person name="Prochnik S.E."/>
            <person name="Ginger M.L."/>
            <person name="Dacks J.B."/>
            <person name="Carpenter M.L."/>
            <person name="Field M.C."/>
            <person name="Kuo A."/>
            <person name="Paredez A."/>
            <person name="Chapman J."/>
            <person name="Pham J."/>
            <person name="Shu S."/>
            <person name="Neupane R."/>
            <person name="Cipriano M."/>
            <person name="Mancuso J."/>
            <person name="Tu H."/>
            <person name="Salamov A."/>
            <person name="Lindquist E."/>
            <person name="Shapiro H."/>
            <person name="Lucas S."/>
            <person name="Grigoriev I.V."/>
            <person name="Cande W.Z."/>
            <person name="Fulton C."/>
            <person name="Rokhsar D.S."/>
            <person name="Dawson S.C."/>
        </authorList>
    </citation>
    <scope>NUCLEOTIDE SEQUENCE [LARGE SCALE GENOMIC DNA]</scope>
    <source>
        <strain evidence="6 7">NEG-M</strain>
    </source>
</reference>
<dbReference type="SUPFAM" id="SSF54980">
    <property type="entry name" value="EF-G C-terminal domain-like"/>
    <property type="match status" value="1"/>
</dbReference>
<dbReference type="PANTHER" id="PTHR10927">
    <property type="entry name" value="RIBOSOME MATURATION PROTEIN SBDS"/>
    <property type="match status" value="1"/>
</dbReference>
<dbReference type="Pfam" id="PF01172">
    <property type="entry name" value="SBDS_N"/>
    <property type="match status" value="1"/>
</dbReference>
<evidence type="ECO:0000313" key="7">
    <source>
        <dbReference type="Proteomes" id="UP000006671"/>
    </source>
</evidence>
<evidence type="ECO:0000256" key="2">
    <source>
        <dbReference type="SAM" id="MobiDB-lite"/>
    </source>
</evidence>
<dbReference type="GeneID" id="8852099"/>
<evidence type="ECO:0000259" key="4">
    <source>
        <dbReference type="Pfam" id="PF09377"/>
    </source>
</evidence>
<dbReference type="eggNOG" id="KOG2917">
    <property type="taxonomic scope" value="Eukaryota"/>
</dbReference>
<dbReference type="InterPro" id="IPR039100">
    <property type="entry name" value="Sdo1/SBDS-like"/>
</dbReference>
<dbReference type="InterPro" id="IPR002140">
    <property type="entry name" value="Sdo1/SBDS"/>
</dbReference>
<dbReference type="Gene3D" id="1.10.10.900">
    <property type="entry name" value="SBDS protein C-terminal domain, subdomain 1"/>
    <property type="match status" value="1"/>
</dbReference>
<dbReference type="InterPro" id="IPR036786">
    <property type="entry name" value="Ribosome_mat_SBDS_N_sf"/>
</dbReference>
<dbReference type="Proteomes" id="UP000006671">
    <property type="component" value="Unassembled WGS sequence"/>
</dbReference>
<feature type="region of interest" description="Disordered" evidence="2">
    <location>
        <begin position="229"/>
        <end position="250"/>
    </location>
</feature>
<comment type="similarity">
    <text evidence="1">Belongs to the SDO1/SBDS family.</text>
</comment>
<dbReference type="EMBL" id="GG738876">
    <property type="protein sequence ID" value="EFC42952.1"/>
    <property type="molecule type" value="Genomic_DNA"/>
</dbReference>
<feature type="domain" description="Ribosome maturation protein SDO1/SBDS C-terminal" evidence="5">
    <location>
        <begin position="163"/>
        <end position="225"/>
    </location>
</feature>